<comment type="caution">
    <text evidence="2">The sequence shown here is derived from an EMBL/GenBank/DDBJ whole genome shotgun (WGS) entry which is preliminary data.</text>
</comment>
<evidence type="ECO:0000256" key="1">
    <source>
        <dbReference type="SAM" id="MobiDB-lite"/>
    </source>
</evidence>
<dbReference type="Proteomes" id="UP001176468">
    <property type="component" value="Unassembled WGS sequence"/>
</dbReference>
<dbReference type="EMBL" id="JAUQSZ010000001">
    <property type="protein sequence ID" value="MDO7841081.1"/>
    <property type="molecule type" value="Genomic_DNA"/>
</dbReference>
<evidence type="ECO:0000313" key="3">
    <source>
        <dbReference type="Proteomes" id="UP001176468"/>
    </source>
</evidence>
<name>A0ABT8ZU35_9SPHN</name>
<organism evidence="2 3">
    <name type="scientific">Sphingomonas immobilis</name>
    <dbReference type="NCBI Taxonomy" id="3063997"/>
    <lineage>
        <taxon>Bacteria</taxon>
        <taxon>Pseudomonadati</taxon>
        <taxon>Pseudomonadota</taxon>
        <taxon>Alphaproteobacteria</taxon>
        <taxon>Sphingomonadales</taxon>
        <taxon>Sphingomonadaceae</taxon>
        <taxon>Sphingomonas</taxon>
    </lineage>
</organism>
<keyword evidence="3" id="KW-1185">Reference proteome</keyword>
<feature type="region of interest" description="Disordered" evidence="1">
    <location>
        <begin position="50"/>
        <end position="70"/>
    </location>
</feature>
<evidence type="ECO:0008006" key="4">
    <source>
        <dbReference type="Google" id="ProtNLM"/>
    </source>
</evidence>
<protein>
    <recommendedName>
        <fullName evidence="4">HK97 gp10 family phage protein</fullName>
    </recommendedName>
</protein>
<proteinExistence type="predicted"/>
<accession>A0ABT8ZU35</accession>
<gene>
    <name evidence="2" type="ORF">Q5H94_01970</name>
</gene>
<reference evidence="2" key="1">
    <citation type="submission" date="2023-07" db="EMBL/GenBank/DDBJ databases">
        <authorList>
            <person name="Kim M.K."/>
        </authorList>
    </citation>
    <scope>NUCLEOTIDE SEQUENCE</scope>
    <source>
        <strain evidence="2">CA1-15</strain>
    </source>
</reference>
<sequence length="159" mass="16522">MSYSVKVEGLAELDAALAELPKSAQTAVLRRVGLTALAPFVEAVRSLAPVDADPANTPKRPPGTLRDSYHAGTKLNKSQAKAARKAGKSSVEVYAGTNDAAGVQTEFGNTHQGAQPHARPAWDSTGGTVLAIVKQELGGEIDKAAQRLARRAARLAAKG</sequence>
<evidence type="ECO:0000313" key="2">
    <source>
        <dbReference type="EMBL" id="MDO7841081.1"/>
    </source>
</evidence>
<dbReference type="RefSeq" id="WP_304559480.1">
    <property type="nucleotide sequence ID" value="NZ_JAUQSZ010000001.1"/>
</dbReference>